<feature type="chain" id="PRO_5040135250" description="Bifunctional inhibitor/plant lipid transfer protein/seed storage helical domain-containing protein" evidence="1">
    <location>
        <begin position="29"/>
        <end position="109"/>
    </location>
</feature>
<protein>
    <recommendedName>
        <fullName evidence="2">Bifunctional inhibitor/plant lipid transfer protein/seed storage helical domain-containing protein</fullName>
    </recommendedName>
</protein>
<name>A0A9P0ZA84_CUSEU</name>
<dbReference type="InterPro" id="IPR039265">
    <property type="entry name" value="DIR1-like"/>
</dbReference>
<evidence type="ECO:0000313" key="4">
    <source>
        <dbReference type="Proteomes" id="UP001152484"/>
    </source>
</evidence>
<dbReference type="InterPro" id="IPR016140">
    <property type="entry name" value="Bifunc_inhib/LTP/seed_store"/>
</dbReference>
<evidence type="ECO:0000313" key="3">
    <source>
        <dbReference type="EMBL" id="CAH9092080.1"/>
    </source>
</evidence>
<evidence type="ECO:0000259" key="2">
    <source>
        <dbReference type="Pfam" id="PF14368"/>
    </source>
</evidence>
<feature type="signal peptide" evidence="1">
    <location>
        <begin position="1"/>
        <end position="28"/>
    </location>
</feature>
<evidence type="ECO:0000256" key="1">
    <source>
        <dbReference type="SAM" id="SignalP"/>
    </source>
</evidence>
<dbReference type="SUPFAM" id="SSF47699">
    <property type="entry name" value="Bifunctional inhibitor/lipid-transfer protein/seed storage 2S albumin"/>
    <property type="match status" value="1"/>
</dbReference>
<dbReference type="AlphaFoldDB" id="A0A9P0ZA84"/>
<dbReference type="PANTHER" id="PTHR33122">
    <property type="entry name" value="LIPID BINDING PROTEIN-RELATED"/>
    <property type="match status" value="1"/>
</dbReference>
<dbReference type="GO" id="GO:0005504">
    <property type="term" value="F:fatty acid binding"/>
    <property type="evidence" value="ECO:0007669"/>
    <property type="project" value="InterPro"/>
</dbReference>
<gene>
    <name evidence="3" type="ORF">CEURO_LOCUS11838</name>
</gene>
<comment type="caution">
    <text evidence="3">The sequence shown here is derived from an EMBL/GenBank/DDBJ whole genome shotgun (WGS) entry which is preliminary data.</text>
</comment>
<dbReference type="InterPro" id="IPR036312">
    <property type="entry name" value="Bifun_inhib/LTP/seed_sf"/>
</dbReference>
<dbReference type="EMBL" id="CAMAPE010000027">
    <property type="protein sequence ID" value="CAH9092080.1"/>
    <property type="molecule type" value="Genomic_DNA"/>
</dbReference>
<dbReference type="Pfam" id="PF14368">
    <property type="entry name" value="LTP_2"/>
    <property type="match status" value="1"/>
</dbReference>
<keyword evidence="1" id="KW-0732">Signal</keyword>
<reference evidence="3" key="1">
    <citation type="submission" date="2022-07" db="EMBL/GenBank/DDBJ databases">
        <authorList>
            <person name="Macas J."/>
            <person name="Novak P."/>
            <person name="Neumann P."/>
        </authorList>
    </citation>
    <scope>NUCLEOTIDE SEQUENCE</scope>
</reference>
<feature type="domain" description="Bifunctional inhibitor/plant lipid transfer protein/seed storage helical" evidence="2">
    <location>
        <begin position="19"/>
        <end position="103"/>
    </location>
</feature>
<dbReference type="PANTHER" id="PTHR33122:SF33">
    <property type="entry name" value="BIFUNCTIONAL INHIBITOR_LIPID-TRANSFER PROTEIN_SEED STORAGE 2S ALBUMIN SUPERFAMILY PROTEIN"/>
    <property type="match status" value="1"/>
</dbReference>
<proteinExistence type="predicted"/>
<dbReference type="OrthoDB" id="1911693at2759"/>
<dbReference type="GO" id="GO:0009627">
    <property type="term" value="P:systemic acquired resistance"/>
    <property type="evidence" value="ECO:0007669"/>
    <property type="project" value="InterPro"/>
</dbReference>
<organism evidence="3 4">
    <name type="scientific">Cuscuta europaea</name>
    <name type="common">European dodder</name>
    <dbReference type="NCBI Taxonomy" id="41803"/>
    <lineage>
        <taxon>Eukaryota</taxon>
        <taxon>Viridiplantae</taxon>
        <taxon>Streptophyta</taxon>
        <taxon>Embryophyta</taxon>
        <taxon>Tracheophyta</taxon>
        <taxon>Spermatophyta</taxon>
        <taxon>Magnoliopsida</taxon>
        <taxon>eudicotyledons</taxon>
        <taxon>Gunneridae</taxon>
        <taxon>Pentapetalae</taxon>
        <taxon>asterids</taxon>
        <taxon>lamiids</taxon>
        <taxon>Solanales</taxon>
        <taxon>Convolvulaceae</taxon>
        <taxon>Cuscuteae</taxon>
        <taxon>Cuscuta</taxon>
        <taxon>Cuscuta subgen. Cuscuta</taxon>
    </lineage>
</organism>
<accession>A0A9P0ZA84</accession>
<keyword evidence="4" id="KW-1185">Reference proteome</keyword>
<sequence length="109" mass="11655">MMKRYYGVWVVALAVMIIGGSLVQKSKGSPPCGSTFVSAIIQLLPCRPAVSPFRPYPPSEACCAAVRSLGQPCLCVILNGPPIIGVDRNMALQLPDRCTANFEPCEMGK</sequence>
<dbReference type="Gene3D" id="1.10.110.10">
    <property type="entry name" value="Plant lipid-transfer and hydrophobic proteins"/>
    <property type="match status" value="1"/>
</dbReference>
<dbReference type="Proteomes" id="UP001152484">
    <property type="component" value="Unassembled WGS sequence"/>
</dbReference>